<dbReference type="PROSITE" id="PS50011">
    <property type="entry name" value="PROTEIN_KINASE_DOM"/>
    <property type="match status" value="1"/>
</dbReference>
<dbReference type="InterPro" id="IPR000719">
    <property type="entry name" value="Prot_kinase_dom"/>
</dbReference>
<name>A0A1U9ZWT1_9ACTN</name>
<feature type="domain" description="Protein kinase" evidence="3">
    <location>
        <begin position="302"/>
        <end position="566"/>
    </location>
</feature>
<feature type="transmembrane region" description="Helical" evidence="2">
    <location>
        <begin position="618"/>
        <end position="636"/>
    </location>
</feature>
<dbReference type="STRING" id="1909395.BKM31_13830"/>
<evidence type="ECO:0000256" key="2">
    <source>
        <dbReference type="SAM" id="Phobius"/>
    </source>
</evidence>
<dbReference type="GO" id="GO:0005524">
    <property type="term" value="F:ATP binding"/>
    <property type="evidence" value="ECO:0007669"/>
    <property type="project" value="InterPro"/>
</dbReference>
<feature type="transmembrane region" description="Helical" evidence="2">
    <location>
        <begin position="710"/>
        <end position="727"/>
    </location>
</feature>
<dbReference type="SMART" id="SM00220">
    <property type="entry name" value="S_TKc"/>
    <property type="match status" value="1"/>
</dbReference>
<keyword evidence="2" id="KW-0812">Transmembrane</keyword>
<dbReference type="SUPFAM" id="SSF56112">
    <property type="entry name" value="Protein kinase-like (PK-like)"/>
    <property type="match status" value="1"/>
</dbReference>
<gene>
    <name evidence="4" type="ORF">BKM31_13830</name>
</gene>
<feature type="transmembrane region" description="Helical" evidence="2">
    <location>
        <begin position="785"/>
        <end position="805"/>
    </location>
</feature>
<feature type="transmembrane region" description="Helical" evidence="2">
    <location>
        <begin position="733"/>
        <end position="752"/>
    </location>
</feature>
<evidence type="ECO:0000313" key="5">
    <source>
        <dbReference type="Proteomes" id="UP000190797"/>
    </source>
</evidence>
<sequence length="881" mass="96593">MKQRTQVKQNAFQASIYASNCLLYEKDPGPAELNVGSADEPRMVPCSEAWQHGYALNVLVVRDGDHARLPTAAQRCRDDLCRKADLGAQRVRGTDPGRASSTAASPRGGGGEPGRWPDRPSGESFGRAGSSASLEASAFRPRHPRGPPMAPSAEQVAQLLLKEISASAAPEETARLLASGAAERTQGAELVLLQILDRIADHDASHADGAFVDACRAAISRLQALPDETDPPVTGLLALICLNATLLQRRFETLTHANVQQVDAFCEALFRQARLGAAIKHLYRPRNGDNSREVGIWRELDFDGLTYHKAGTTSFIAVATPRTLGLTGTHAKLALKCVLFPWNKLGTIAKATEGYARTYGADRTTDVVVQPIASTDRWILMPFQRGRTLHEDLIEFESGAPAMGERLAKAREVGLGLLRALDDLAANEPITSTMPHRQHLDLSPNNIILAPGDSGIRFIDLGRNHLYSRQVGIAEHDDSVYVSPEVKNRGVAPSSDVYSLGVILIRILTGRPPRDGRVPDPIWEFSPALGRVLDDFIEENPRNRLLLVDRDDDPQQLDLGPVQDFFTLACEMAAQEPEADLRWRNRWFARMLPASREVKAQYHQWLLMRRSRADRYRTSSYLLFYSLVATACWWFIATRTALFSVGDLIGDLSLNQAVSFAPKDMSGRDMTAATITAFTQGLLGAKFYQTILARLTVRKVPGPLARVTEVLIRLMAVIPLPATLLAVMWQPWLWAWVGTVSAMLVTLTHWLITVHANRISAAGSAAGLSTVPSMERVFARGYEQWWWTMLLYAAMLAGIAFGLQVGWLHDTYAYVLGLTIVSIGIHYVSKLVTAGHAIRGGLARIFSTAERIAILKARGEAAGVPWPLKVQGVSATGMRPG</sequence>
<dbReference type="AlphaFoldDB" id="A0A1U9ZWT1"/>
<organism evidence="4 5">
    <name type="scientific">[Actinomadura] parvosata subsp. kistnae</name>
    <dbReference type="NCBI Taxonomy" id="1909395"/>
    <lineage>
        <taxon>Bacteria</taxon>
        <taxon>Bacillati</taxon>
        <taxon>Actinomycetota</taxon>
        <taxon>Actinomycetes</taxon>
        <taxon>Streptosporangiales</taxon>
        <taxon>Streptosporangiaceae</taxon>
        <taxon>Nonomuraea</taxon>
    </lineage>
</organism>
<dbReference type="Proteomes" id="UP000190797">
    <property type="component" value="Chromosome"/>
</dbReference>
<dbReference type="EMBL" id="CP017717">
    <property type="protein sequence ID" value="AQZ62400.1"/>
    <property type="molecule type" value="Genomic_DNA"/>
</dbReference>
<evidence type="ECO:0000256" key="1">
    <source>
        <dbReference type="SAM" id="MobiDB-lite"/>
    </source>
</evidence>
<dbReference type="GO" id="GO:0004672">
    <property type="term" value="F:protein kinase activity"/>
    <property type="evidence" value="ECO:0007669"/>
    <property type="project" value="InterPro"/>
</dbReference>
<dbReference type="KEGG" id="noa:BKM31_13830"/>
<dbReference type="InterPro" id="IPR011009">
    <property type="entry name" value="Kinase-like_dom_sf"/>
</dbReference>
<evidence type="ECO:0000313" key="4">
    <source>
        <dbReference type="EMBL" id="AQZ62400.1"/>
    </source>
</evidence>
<protein>
    <recommendedName>
        <fullName evidence="3">Protein kinase domain-containing protein</fullName>
    </recommendedName>
</protein>
<feature type="region of interest" description="Disordered" evidence="1">
    <location>
        <begin position="87"/>
        <end position="152"/>
    </location>
</feature>
<dbReference type="RefSeq" id="WP_186403929.1">
    <property type="nucleotide sequence ID" value="NZ_CP017717.1"/>
</dbReference>
<proteinExistence type="predicted"/>
<dbReference type="Pfam" id="PF00069">
    <property type="entry name" value="Pkinase"/>
    <property type="match status" value="1"/>
</dbReference>
<feature type="transmembrane region" description="Helical" evidence="2">
    <location>
        <begin position="811"/>
        <end position="829"/>
    </location>
</feature>
<feature type="transmembrane region" description="Helical" evidence="2">
    <location>
        <begin position="670"/>
        <end position="689"/>
    </location>
</feature>
<dbReference type="Gene3D" id="1.10.510.10">
    <property type="entry name" value="Transferase(Phosphotransferase) domain 1"/>
    <property type="match status" value="1"/>
</dbReference>
<reference evidence="5" key="1">
    <citation type="journal article" date="2017" name="Med. Chem. Commun.">
        <title>Nonomuraea sp. ATCC 55076 harbours the largest actinomycete chromosome to date and the kistamicin biosynthetic gene cluster.</title>
        <authorList>
            <person name="Nazari B."/>
            <person name="Forneris C.C."/>
            <person name="Gibson M.I."/>
            <person name="Moon K."/>
            <person name="Schramma K.R."/>
            <person name="Seyedsayamdost M.R."/>
        </authorList>
    </citation>
    <scope>NUCLEOTIDE SEQUENCE [LARGE SCALE GENOMIC DNA]</scope>
    <source>
        <strain evidence="5">ATCC 55076</strain>
    </source>
</reference>
<keyword evidence="5" id="KW-1185">Reference proteome</keyword>
<keyword evidence="2" id="KW-0472">Membrane</keyword>
<evidence type="ECO:0000259" key="3">
    <source>
        <dbReference type="PROSITE" id="PS50011"/>
    </source>
</evidence>
<accession>A0A1U9ZWT1</accession>
<keyword evidence="2" id="KW-1133">Transmembrane helix</keyword>